<evidence type="ECO:0000313" key="2">
    <source>
        <dbReference type="EMBL" id="PKI56929.1"/>
    </source>
</evidence>
<proteinExistence type="predicted"/>
<reference evidence="2 3" key="1">
    <citation type="submission" date="2017-11" db="EMBL/GenBank/DDBJ databases">
        <title>De-novo sequencing of pomegranate (Punica granatum L.) genome.</title>
        <authorList>
            <person name="Akparov Z."/>
            <person name="Amiraslanov A."/>
            <person name="Hajiyeva S."/>
            <person name="Abbasov M."/>
            <person name="Kaur K."/>
            <person name="Hamwieh A."/>
            <person name="Solovyev V."/>
            <person name="Salamov A."/>
            <person name="Braich B."/>
            <person name="Kosarev P."/>
            <person name="Mahmoud A."/>
            <person name="Hajiyev E."/>
            <person name="Babayeva S."/>
            <person name="Izzatullayeva V."/>
            <person name="Mammadov A."/>
            <person name="Mammadov A."/>
            <person name="Sharifova S."/>
            <person name="Ojaghi J."/>
            <person name="Eynullazada K."/>
            <person name="Bayramov B."/>
            <person name="Abdulazimova A."/>
            <person name="Shahmuradov I."/>
        </authorList>
    </citation>
    <scope>NUCLEOTIDE SEQUENCE [LARGE SCALE GENOMIC DNA]</scope>
    <source>
        <strain evidence="3">cv. AG2017</strain>
        <tissue evidence="2">Leaf</tissue>
    </source>
</reference>
<feature type="region of interest" description="Disordered" evidence="1">
    <location>
        <begin position="31"/>
        <end position="67"/>
    </location>
</feature>
<sequence>MPNFRGELEIGESIDEGRGFGEALVEGIAEVVGGVGGDDEDRGTKPSEKDRQDRAAGGLADAALSPDEHPLEGVLVHDWVPTTPIGRRAPATPVRGLVARIEAPIPRNWKNPQIGNSPDFSRWSHDPVHHPPIGVACALPWIRVVGLSAASIPFKLTKNLTSC</sequence>
<dbReference type="Proteomes" id="UP000233551">
    <property type="component" value="Unassembled WGS sequence"/>
</dbReference>
<evidence type="ECO:0000313" key="3">
    <source>
        <dbReference type="Proteomes" id="UP000233551"/>
    </source>
</evidence>
<protein>
    <submittedName>
        <fullName evidence="2">Uncharacterized protein</fullName>
    </submittedName>
</protein>
<evidence type="ECO:0000256" key="1">
    <source>
        <dbReference type="SAM" id="MobiDB-lite"/>
    </source>
</evidence>
<dbReference type="AlphaFoldDB" id="A0A2I0JKX7"/>
<keyword evidence="3" id="KW-1185">Reference proteome</keyword>
<feature type="compositionally biased region" description="Basic and acidic residues" evidence="1">
    <location>
        <begin position="42"/>
        <end position="54"/>
    </location>
</feature>
<gene>
    <name evidence="2" type="ORF">CRG98_022664</name>
</gene>
<comment type="caution">
    <text evidence="2">The sequence shown here is derived from an EMBL/GenBank/DDBJ whole genome shotgun (WGS) entry which is preliminary data.</text>
</comment>
<feature type="compositionally biased region" description="Low complexity" evidence="1">
    <location>
        <begin position="55"/>
        <end position="64"/>
    </location>
</feature>
<accession>A0A2I0JKX7</accession>
<dbReference type="EMBL" id="PGOL01001553">
    <property type="protein sequence ID" value="PKI56929.1"/>
    <property type="molecule type" value="Genomic_DNA"/>
</dbReference>
<name>A0A2I0JKX7_PUNGR</name>
<organism evidence="2 3">
    <name type="scientific">Punica granatum</name>
    <name type="common">Pomegranate</name>
    <dbReference type="NCBI Taxonomy" id="22663"/>
    <lineage>
        <taxon>Eukaryota</taxon>
        <taxon>Viridiplantae</taxon>
        <taxon>Streptophyta</taxon>
        <taxon>Embryophyta</taxon>
        <taxon>Tracheophyta</taxon>
        <taxon>Spermatophyta</taxon>
        <taxon>Magnoliopsida</taxon>
        <taxon>eudicotyledons</taxon>
        <taxon>Gunneridae</taxon>
        <taxon>Pentapetalae</taxon>
        <taxon>rosids</taxon>
        <taxon>malvids</taxon>
        <taxon>Myrtales</taxon>
        <taxon>Lythraceae</taxon>
        <taxon>Punica</taxon>
    </lineage>
</organism>